<evidence type="ECO:0000313" key="1">
    <source>
        <dbReference type="EMBL" id="SEM33646.1"/>
    </source>
</evidence>
<accession>A0A1H7XIN8</accession>
<sequence length="253" mass="27510">MYSTRTSQDGSYRFIPAVYQYSGGVAAEPGFRIERAQLASPVALDKGLALIEAHLERIDRPLTALCACELRSPEPFSEGGFDAFNRLYASRLDRWGILQGQVNPVARTNICPEIDKPETVSLHAFSYTVPDAAAKASFVVAGSGEAPEGGASYAQGTIRPGDASPEGVRAKAKWVMGEMERRLAGLGHDWRDATVANIYTIRDIHPLLADVLLPITSLGRAVTWHFSRPPVAVLDYEMDVRGLPREIVIEASA</sequence>
<protein>
    <submittedName>
        <fullName evidence="1">Uncharacterized protein</fullName>
    </submittedName>
</protein>
<keyword evidence="2" id="KW-1185">Reference proteome</keyword>
<dbReference type="Proteomes" id="UP000199664">
    <property type="component" value="Unassembled WGS sequence"/>
</dbReference>
<dbReference type="EMBL" id="FOAN01000010">
    <property type="protein sequence ID" value="SEM33646.1"/>
    <property type="molecule type" value="Genomic_DNA"/>
</dbReference>
<organism evidence="1 2">
    <name type="scientific">Bosea lupini</name>
    <dbReference type="NCBI Taxonomy" id="1036779"/>
    <lineage>
        <taxon>Bacteria</taxon>
        <taxon>Pseudomonadati</taxon>
        <taxon>Pseudomonadota</taxon>
        <taxon>Alphaproteobacteria</taxon>
        <taxon>Hyphomicrobiales</taxon>
        <taxon>Boseaceae</taxon>
        <taxon>Bosea</taxon>
    </lineage>
</organism>
<dbReference type="AlphaFoldDB" id="A0A1H7XIN8"/>
<gene>
    <name evidence="1" type="ORF">SAMN04515666_11042</name>
</gene>
<dbReference type="RefSeq" id="WP_091840877.1">
    <property type="nucleotide sequence ID" value="NZ_FOAN01000010.1"/>
</dbReference>
<evidence type="ECO:0000313" key="2">
    <source>
        <dbReference type="Proteomes" id="UP000199664"/>
    </source>
</evidence>
<proteinExistence type="predicted"/>
<reference evidence="2" key="1">
    <citation type="submission" date="2016-10" db="EMBL/GenBank/DDBJ databases">
        <authorList>
            <person name="Varghese N."/>
            <person name="Submissions S."/>
        </authorList>
    </citation>
    <scope>NUCLEOTIDE SEQUENCE [LARGE SCALE GENOMIC DNA]</scope>
    <source>
        <strain evidence="2">LMG 26383,CCUG 61248,R- 45681</strain>
    </source>
</reference>
<dbReference type="STRING" id="1036779.SAMN04515666_11042"/>
<name>A0A1H7XIN8_9HYPH</name>
<dbReference type="OrthoDB" id="8125412at2"/>